<dbReference type="GO" id="GO:0016874">
    <property type="term" value="F:ligase activity"/>
    <property type="evidence" value="ECO:0007669"/>
    <property type="project" value="UniProtKB-KW"/>
</dbReference>
<proteinExistence type="predicted"/>
<sequence length="400" mass="42313">MDMSEDIYRDIAQAYSAAAEKAPGLKSRFAAAGFDPAAVRSLADLSGLPVMKKEDLLKIQRENPPFGGFLASDLKDVARIYVSPGPIFEPALAGGGGHGLDLLFKAAEVGAGDIILNTWMYHLVPAGLLFDEAAQAAGATVIPGGVGNTELQAQIIVETGVTSICASTAFFLTLADKVIETYGRDAWKVKTAFLGGEMGDWVAKRRRIEAEYGVSTWAAYATADLGLVGYEDGGEGYVVHPDRVVQICDPVSGAQVDHGEPGEVVVTARDATWPMIRFGTGDSAFALESNEDGSAKRISALQGRVGAAVKVREIFVYPRVIEEVVIATPGASAAQAVVTRDNDRDMIKISLVLEDGADVSTAETAAAEAFKLHSRIRADAVSVISELPENADLIVNQKDN</sequence>
<gene>
    <name evidence="2" type="ORF">JQX14_14285</name>
    <name evidence="1" type="ORF">SUH3_07055</name>
</gene>
<organism evidence="1 3">
    <name type="scientific">Pseudosulfitobacter pseudonitzschiae</name>
    <dbReference type="NCBI Taxonomy" id="1402135"/>
    <lineage>
        <taxon>Bacteria</taxon>
        <taxon>Pseudomonadati</taxon>
        <taxon>Pseudomonadota</taxon>
        <taxon>Alphaproteobacteria</taxon>
        <taxon>Rhodobacterales</taxon>
        <taxon>Roseobacteraceae</taxon>
        <taxon>Pseudosulfitobacter</taxon>
    </lineage>
</organism>
<evidence type="ECO:0000313" key="1">
    <source>
        <dbReference type="EMBL" id="KEJ94416.1"/>
    </source>
</evidence>
<dbReference type="Gene3D" id="3.40.50.12780">
    <property type="entry name" value="N-terminal domain of ligase-like"/>
    <property type="match status" value="1"/>
</dbReference>
<protein>
    <submittedName>
        <fullName evidence="1">AMP-binding protein</fullName>
    </submittedName>
    <submittedName>
        <fullName evidence="2">Phenylacetate--CoA ligase family protein</fullName>
    </submittedName>
</protein>
<evidence type="ECO:0000313" key="2">
    <source>
        <dbReference type="EMBL" id="MBM2355715.1"/>
    </source>
</evidence>
<dbReference type="Proteomes" id="UP000809337">
    <property type="component" value="Unassembled WGS sequence"/>
</dbReference>
<keyword evidence="3" id="KW-1185">Reference proteome</keyword>
<evidence type="ECO:0000313" key="3">
    <source>
        <dbReference type="Proteomes" id="UP000027746"/>
    </source>
</evidence>
<reference evidence="1 3" key="1">
    <citation type="submission" date="2014-01" db="EMBL/GenBank/DDBJ databases">
        <title>Sulfitobacter sp. H3 (MCCC 1A00686) Genome Sequencing.</title>
        <authorList>
            <person name="Lai Q."/>
            <person name="Hong Z."/>
        </authorList>
    </citation>
    <scope>NUCLEOTIDE SEQUENCE [LARGE SCALE GENOMIC DNA]</scope>
    <source>
        <strain evidence="1 3">H3</strain>
    </source>
</reference>
<accession>A0A073IY82</accession>
<dbReference type="Proteomes" id="UP000027746">
    <property type="component" value="Unassembled WGS sequence"/>
</dbReference>
<dbReference type="SUPFAM" id="SSF56801">
    <property type="entry name" value="Acetyl-CoA synthetase-like"/>
    <property type="match status" value="1"/>
</dbReference>
<comment type="caution">
    <text evidence="1">The sequence shown here is derived from an EMBL/GenBank/DDBJ whole genome shotgun (WGS) entry which is preliminary data.</text>
</comment>
<dbReference type="PANTHER" id="PTHR43845">
    <property type="entry name" value="BLR5969 PROTEIN"/>
    <property type="match status" value="1"/>
</dbReference>
<keyword evidence="2" id="KW-0436">Ligase</keyword>
<dbReference type="EMBL" id="JAFBWN010000009">
    <property type="protein sequence ID" value="MBM2355715.1"/>
    <property type="molecule type" value="Genomic_DNA"/>
</dbReference>
<name>A0A073IY82_9RHOB</name>
<reference evidence="2" key="2">
    <citation type="submission" date="2021-01" db="EMBL/GenBank/DDBJ databases">
        <title>Diatom-associated Roseobacters Show Island Model of Population Structure.</title>
        <authorList>
            <person name="Qu L."/>
            <person name="Feng X."/>
            <person name="Chen Y."/>
            <person name="Li L."/>
            <person name="Wang X."/>
            <person name="Hu Z."/>
            <person name="Wang H."/>
            <person name="Luo H."/>
        </authorList>
    </citation>
    <scope>NUCLEOTIDE SEQUENCE</scope>
    <source>
        <strain evidence="2">SM26-45</strain>
    </source>
</reference>
<dbReference type="EMBL" id="JAMD01000014">
    <property type="protein sequence ID" value="KEJ94416.1"/>
    <property type="molecule type" value="Genomic_DNA"/>
</dbReference>
<dbReference type="OrthoDB" id="580775at2"/>
<dbReference type="PANTHER" id="PTHR43845:SF1">
    <property type="entry name" value="BLR5969 PROTEIN"/>
    <property type="match status" value="1"/>
</dbReference>
<dbReference type="InterPro" id="IPR042099">
    <property type="entry name" value="ANL_N_sf"/>
</dbReference>
<dbReference type="AlphaFoldDB" id="A0A073IY82"/>